<reference evidence="1" key="1">
    <citation type="journal article" date="2020" name="Nature">
        <title>Giant virus diversity and host interactions through global metagenomics.</title>
        <authorList>
            <person name="Schulz F."/>
            <person name="Roux S."/>
            <person name="Paez-Espino D."/>
            <person name="Jungbluth S."/>
            <person name="Walsh D.A."/>
            <person name="Denef V.J."/>
            <person name="McMahon K.D."/>
            <person name="Konstantinidis K.T."/>
            <person name="Eloe-Fadrosh E.A."/>
            <person name="Kyrpides N.C."/>
            <person name="Woyke T."/>
        </authorList>
    </citation>
    <scope>NUCLEOTIDE SEQUENCE</scope>
    <source>
        <strain evidence="1">GVMAG-M-3300025699-48</strain>
    </source>
</reference>
<organism evidence="1">
    <name type="scientific">viral metagenome</name>
    <dbReference type="NCBI Taxonomy" id="1070528"/>
    <lineage>
        <taxon>unclassified sequences</taxon>
        <taxon>metagenomes</taxon>
        <taxon>organismal metagenomes</taxon>
    </lineage>
</organism>
<dbReference type="SUPFAM" id="SSF53448">
    <property type="entry name" value="Nucleotide-diphospho-sugar transferases"/>
    <property type="match status" value="1"/>
</dbReference>
<dbReference type="InterPro" id="IPR029044">
    <property type="entry name" value="Nucleotide-diphossugar_trans"/>
</dbReference>
<evidence type="ECO:0000313" key="1">
    <source>
        <dbReference type="EMBL" id="QHT99175.1"/>
    </source>
</evidence>
<evidence type="ECO:0008006" key="2">
    <source>
        <dbReference type="Google" id="ProtNLM"/>
    </source>
</evidence>
<name>A0A6C0J3C2_9ZZZZ</name>
<dbReference type="EMBL" id="MN740306">
    <property type="protein sequence ID" value="QHT99175.1"/>
    <property type="molecule type" value="Genomic_DNA"/>
</dbReference>
<dbReference type="Gene3D" id="3.90.550.40">
    <property type="match status" value="1"/>
</dbReference>
<sequence length="294" mass="33887">MSEQTFTNKNITAEINSNTIDIYDSVKGYVNDHNPVLYILTPCYGSVCFVNFVHCLMQTKELFSHFNIQTHVLFCKSDSLVSRARNNLVAKAMACKDMTHMMFIDNDITWDPFDILKLLIANKPISGGIYPLKSYNFNKIIPTENDPNPIKSIIDKKDDSLLKKISNEHAVQMNMLKYNVNYVSKIVTIENNLTKVKHIATGFMLIQRDAIEQMCKYYPETKYTDDVNFLNPDENKYAHALFDCGVVDDHYLSEDWMFCNRWSSHGGELWIDITINLTHTGIHDFKGCYMSSLL</sequence>
<protein>
    <recommendedName>
        <fullName evidence="2">Glycosyltransferase 2-like domain-containing protein</fullName>
    </recommendedName>
</protein>
<accession>A0A6C0J3C2</accession>
<proteinExistence type="predicted"/>
<dbReference type="AlphaFoldDB" id="A0A6C0J3C2"/>